<dbReference type="InterPro" id="IPR017871">
    <property type="entry name" value="ABC_transporter-like_CS"/>
</dbReference>
<keyword evidence="4" id="KW-0067">ATP-binding</keyword>
<dbReference type="OrthoDB" id="9802264at2"/>
<dbReference type="InterPro" id="IPR017911">
    <property type="entry name" value="MacB-like_ATP-bd"/>
</dbReference>
<dbReference type="KEGG" id="ccel:CCDG5_0667"/>
<dbReference type="AlphaFoldDB" id="A0A078KJJ2"/>
<keyword evidence="7" id="KW-1185">Reference proteome</keyword>
<dbReference type="Proteomes" id="UP000032431">
    <property type="component" value="Chromosome I"/>
</dbReference>
<dbReference type="GO" id="GO:0098796">
    <property type="term" value="C:membrane protein complex"/>
    <property type="evidence" value="ECO:0007669"/>
    <property type="project" value="UniProtKB-ARBA"/>
</dbReference>
<sequence length="230" mass="25160">MQILATHDLSKVYGKGETKVEALKPTNLTVNKGEFISIIGPSGSGKSTLLHLLGGLDYPTSGSVTIDGTDLFSMKEKNLSIFRRRKIGFVFQAYNLVPVLTVEENITLPILLDHATPDMQYINELINTLGLDNRRKHLPSQLSGGQQQRVAIGRALATKPSIILADEPTGNLDSKSSKEVLSLLHMSVQRFNQTLIVITHNPEIAEGADRILRIEDGVVTEVKAGERHDG</sequence>
<accession>A0A078KJJ2</accession>
<keyword evidence="3" id="KW-0547">Nucleotide-binding</keyword>
<dbReference type="SUPFAM" id="SSF52540">
    <property type="entry name" value="P-loop containing nucleoside triphosphate hydrolases"/>
    <property type="match status" value="1"/>
</dbReference>
<dbReference type="InterPro" id="IPR003439">
    <property type="entry name" value="ABC_transporter-like_ATP-bd"/>
</dbReference>
<comment type="similarity">
    <text evidence="1">Belongs to the ABC transporter superfamily.</text>
</comment>
<dbReference type="CDD" id="cd03255">
    <property type="entry name" value="ABC_MJ0796_LolCDE_FtsE"/>
    <property type="match status" value="1"/>
</dbReference>
<dbReference type="Gene3D" id="3.40.50.300">
    <property type="entry name" value="P-loop containing nucleotide triphosphate hydrolases"/>
    <property type="match status" value="1"/>
</dbReference>
<dbReference type="GO" id="GO:0022857">
    <property type="term" value="F:transmembrane transporter activity"/>
    <property type="evidence" value="ECO:0007669"/>
    <property type="project" value="UniProtKB-ARBA"/>
</dbReference>
<evidence type="ECO:0000256" key="4">
    <source>
        <dbReference type="ARBA" id="ARBA00022840"/>
    </source>
</evidence>
<dbReference type="STRING" id="29343.CCDG5_0667"/>
<dbReference type="InterPro" id="IPR003593">
    <property type="entry name" value="AAA+_ATPase"/>
</dbReference>
<dbReference type="GO" id="GO:0005524">
    <property type="term" value="F:ATP binding"/>
    <property type="evidence" value="ECO:0007669"/>
    <property type="project" value="UniProtKB-KW"/>
</dbReference>
<dbReference type="PROSITE" id="PS00211">
    <property type="entry name" value="ABC_TRANSPORTER_1"/>
    <property type="match status" value="1"/>
</dbReference>
<dbReference type="PANTHER" id="PTHR42798">
    <property type="entry name" value="LIPOPROTEIN-RELEASING SYSTEM ATP-BINDING PROTEIN LOLD"/>
    <property type="match status" value="1"/>
</dbReference>
<keyword evidence="2" id="KW-0813">Transport</keyword>
<name>A0A078KJJ2_9FIRM</name>
<dbReference type="EMBL" id="LM995447">
    <property type="protein sequence ID" value="CDZ23796.1"/>
    <property type="molecule type" value="Genomic_DNA"/>
</dbReference>
<proteinExistence type="inferred from homology"/>
<feature type="domain" description="ABC transporter" evidence="5">
    <location>
        <begin position="4"/>
        <end position="230"/>
    </location>
</feature>
<dbReference type="Pfam" id="PF00005">
    <property type="entry name" value="ABC_tran"/>
    <property type="match status" value="1"/>
</dbReference>
<evidence type="ECO:0000313" key="7">
    <source>
        <dbReference type="Proteomes" id="UP000032431"/>
    </source>
</evidence>
<dbReference type="PANTHER" id="PTHR42798:SF6">
    <property type="entry name" value="CELL DIVISION ATP-BINDING PROTEIN FTSE"/>
    <property type="match status" value="1"/>
</dbReference>
<evidence type="ECO:0000256" key="2">
    <source>
        <dbReference type="ARBA" id="ARBA00022448"/>
    </source>
</evidence>
<dbReference type="PATRIC" id="fig|29343.3.peg.699"/>
<organism evidence="6 7">
    <name type="scientific">[Clostridium] cellulosi</name>
    <dbReference type="NCBI Taxonomy" id="29343"/>
    <lineage>
        <taxon>Bacteria</taxon>
        <taxon>Bacillati</taxon>
        <taxon>Bacillota</taxon>
        <taxon>Clostridia</taxon>
        <taxon>Eubacteriales</taxon>
        <taxon>Oscillospiraceae</taxon>
        <taxon>Oscillospiraceae incertae sedis</taxon>
    </lineage>
</organism>
<dbReference type="FunFam" id="3.40.50.300:FF:000032">
    <property type="entry name" value="Export ABC transporter ATP-binding protein"/>
    <property type="match status" value="1"/>
</dbReference>
<reference evidence="7" key="1">
    <citation type="submission" date="2014-07" db="EMBL/GenBank/DDBJ databases">
        <authorList>
            <person name="Wibberg D."/>
        </authorList>
    </citation>
    <scope>NUCLEOTIDE SEQUENCE [LARGE SCALE GENOMIC DNA]</scope>
    <source>
        <strain evidence="7">DG5</strain>
    </source>
</reference>
<evidence type="ECO:0000313" key="6">
    <source>
        <dbReference type="EMBL" id="CDZ23796.1"/>
    </source>
</evidence>
<gene>
    <name evidence="6" type="ORF">CCDG5_0667</name>
</gene>
<dbReference type="SMART" id="SM00382">
    <property type="entry name" value="AAA"/>
    <property type="match status" value="1"/>
</dbReference>
<dbReference type="InterPro" id="IPR027417">
    <property type="entry name" value="P-loop_NTPase"/>
</dbReference>
<protein>
    <submittedName>
        <fullName evidence="6">ABC transporter</fullName>
    </submittedName>
</protein>
<dbReference type="PROSITE" id="PS50893">
    <property type="entry name" value="ABC_TRANSPORTER_2"/>
    <property type="match status" value="1"/>
</dbReference>
<evidence type="ECO:0000259" key="5">
    <source>
        <dbReference type="PROSITE" id="PS50893"/>
    </source>
</evidence>
<evidence type="ECO:0000256" key="3">
    <source>
        <dbReference type="ARBA" id="ARBA00022741"/>
    </source>
</evidence>
<evidence type="ECO:0000256" key="1">
    <source>
        <dbReference type="ARBA" id="ARBA00005417"/>
    </source>
</evidence>
<dbReference type="HOGENOM" id="CLU_000604_1_22_9"/>
<dbReference type="GO" id="GO:0016887">
    <property type="term" value="F:ATP hydrolysis activity"/>
    <property type="evidence" value="ECO:0007669"/>
    <property type="project" value="InterPro"/>
</dbReference>